<accession>A0A081B825</accession>
<reference evidence="1 2" key="1">
    <citation type="submission" date="2014-07" db="EMBL/GenBank/DDBJ databases">
        <title>Tepidicaulis marinum gen. nov., sp. nov., a novel marine bacterium denitrifying nitrate to nitrous oxide strictly under microaerobic conditions.</title>
        <authorList>
            <person name="Takeuchi M."/>
            <person name="Yamagishi T."/>
            <person name="Kamagata Y."/>
            <person name="Oshima K."/>
            <person name="Hattori M."/>
            <person name="Katayama T."/>
            <person name="Hanada S."/>
            <person name="Tamaki H."/>
            <person name="Marumo K."/>
            <person name="Maeda H."/>
            <person name="Nedachi M."/>
            <person name="Iwasaki W."/>
            <person name="Suwa Y."/>
            <person name="Sakata S."/>
        </authorList>
    </citation>
    <scope>NUCLEOTIDE SEQUENCE [LARGE SCALE GENOMIC DNA]</scope>
    <source>
        <strain evidence="1 2">MA2</strain>
    </source>
</reference>
<organism evidence="1 2">
    <name type="scientific">Tepidicaulis marinus</name>
    <dbReference type="NCBI Taxonomy" id="1333998"/>
    <lineage>
        <taxon>Bacteria</taxon>
        <taxon>Pseudomonadati</taxon>
        <taxon>Pseudomonadota</taxon>
        <taxon>Alphaproteobacteria</taxon>
        <taxon>Hyphomicrobiales</taxon>
        <taxon>Parvibaculaceae</taxon>
        <taxon>Tepidicaulis</taxon>
    </lineage>
</organism>
<dbReference type="EMBL" id="BBIO01000002">
    <property type="protein sequence ID" value="GAK44193.1"/>
    <property type="molecule type" value="Genomic_DNA"/>
</dbReference>
<evidence type="ECO:0000313" key="1">
    <source>
        <dbReference type="EMBL" id="GAK44193.1"/>
    </source>
</evidence>
<keyword evidence="2" id="KW-1185">Reference proteome</keyword>
<sequence>MALYSFELLAGLAKLLHEPRYRRLAHFVSMAAEVAFEVSQEEKRRAKEAARSAL</sequence>
<dbReference type="Proteomes" id="UP000028702">
    <property type="component" value="Unassembled WGS sequence"/>
</dbReference>
<evidence type="ECO:0000313" key="2">
    <source>
        <dbReference type="Proteomes" id="UP000028702"/>
    </source>
</evidence>
<dbReference type="AlphaFoldDB" id="A0A081B825"/>
<name>A0A081B825_9HYPH</name>
<comment type="caution">
    <text evidence="1">The sequence shown here is derived from an EMBL/GenBank/DDBJ whole genome shotgun (WGS) entry which is preliminary data.</text>
</comment>
<protein>
    <submittedName>
        <fullName evidence="1">Uncharacterized protein</fullName>
    </submittedName>
</protein>
<gene>
    <name evidence="1" type="ORF">M2A_0692</name>
</gene>
<proteinExistence type="predicted"/>